<dbReference type="GO" id="GO:0005509">
    <property type="term" value="F:calcium ion binding"/>
    <property type="evidence" value="ECO:0007669"/>
    <property type="project" value="UniProtKB-UniRule"/>
</dbReference>
<accession>A0A3P7G3D8</accession>
<dbReference type="InterPro" id="IPR015919">
    <property type="entry name" value="Cadherin-like_sf"/>
</dbReference>
<sequence>MSIRAVDLNAAKPETSFADMLLLVYTSFQPVVFPAAIFQFNYSEELPPETTVGYIPARSLNSLNEKVSFTVIRGPDPSEEPVRIENGGDGRITIKRKYDYEHILDHSWSYLIEARVPNGFSATALMVVNIIDTDDNPPFFELMEYHSEPILETVKVGTVVLEGDFGNLLKFEISVGLLSASNEQILFVALSFCC</sequence>
<keyword evidence="1" id="KW-0106">Calcium</keyword>
<dbReference type="InterPro" id="IPR002126">
    <property type="entry name" value="Cadherin-like_dom"/>
</dbReference>
<dbReference type="GO" id="GO:0007156">
    <property type="term" value="P:homophilic cell adhesion via plasma membrane adhesion molecules"/>
    <property type="evidence" value="ECO:0007669"/>
    <property type="project" value="InterPro"/>
</dbReference>
<dbReference type="PROSITE" id="PS50268">
    <property type="entry name" value="CADHERIN_2"/>
    <property type="match status" value="1"/>
</dbReference>
<dbReference type="GO" id="GO:0016020">
    <property type="term" value="C:membrane"/>
    <property type="evidence" value="ECO:0007669"/>
    <property type="project" value="InterPro"/>
</dbReference>
<organism evidence="3 4">
    <name type="scientific">Hydatigena taeniaeformis</name>
    <name type="common">Feline tapeworm</name>
    <name type="synonym">Taenia taeniaeformis</name>
    <dbReference type="NCBI Taxonomy" id="6205"/>
    <lineage>
        <taxon>Eukaryota</taxon>
        <taxon>Metazoa</taxon>
        <taxon>Spiralia</taxon>
        <taxon>Lophotrochozoa</taxon>
        <taxon>Platyhelminthes</taxon>
        <taxon>Cestoda</taxon>
        <taxon>Eucestoda</taxon>
        <taxon>Cyclophyllidea</taxon>
        <taxon>Taeniidae</taxon>
        <taxon>Hydatigera</taxon>
    </lineage>
</organism>
<evidence type="ECO:0000259" key="2">
    <source>
        <dbReference type="PROSITE" id="PS50268"/>
    </source>
</evidence>
<reference evidence="3 4" key="1">
    <citation type="submission" date="2018-11" db="EMBL/GenBank/DDBJ databases">
        <authorList>
            <consortium name="Pathogen Informatics"/>
        </authorList>
    </citation>
    <scope>NUCLEOTIDE SEQUENCE [LARGE SCALE GENOMIC DNA]</scope>
</reference>
<dbReference type="Proteomes" id="UP000274429">
    <property type="component" value="Unassembled WGS sequence"/>
</dbReference>
<dbReference type="EMBL" id="UYWX01022118">
    <property type="protein sequence ID" value="VDM35699.1"/>
    <property type="molecule type" value="Genomic_DNA"/>
</dbReference>
<dbReference type="AlphaFoldDB" id="A0A3P7G3D8"/>
<evidence type="ECO:0000313" key="4">
    <source>
        <dbReference type="Proteomes" id="UP000274429"/>
    </source>
</evidence>
<feature type="domain" description="Cadherin" evidence="2">
    <location>
        <begin position="34"/>
        <end position="140"/>
    </location>
</feature>
<protein>
    <recommendedName>
        <fullName evidence="2">Cadherin domain-containing protein</fullName>
    </recommendedName>
</protein>
<evidence type="ECO:0000313" key="3">
    <source>
        <dbReference type="EMBL" id="VDM35699.1"/>
    </source>
</evidence>
<keyword evidence="4" id="KW-1185">Reference proteome</keyword>
<dbReference type="CDD" id="cd11304">
    <property type="entry name" value="Cadherin_repeat"/>
    <property type="match status" value="1"/>
</dbReference>
<name>A0A3P7G3D8_HYDTA</name>
<dbReference type="SUPFAM" id="SSF49313">
    <property type="entry name" value="Cadherin-like"/>
    <property type="match status" value="1"/>
</dbReference>
<proteinExistence type="predicted"/>
<evidence type="ECO:0000256" key="1">
    <source>
        <dbReference type="PROSITE-ProRule" id="PRU00043"/>
    </source>
</evidence>
<dbReference type="Gene3D" id="2.60.40.60">
    <property type="entry name" value="Cadherins"/>
    <property type="match status" value="1"/>
</dbReference>
<gene>
    <name evidence="3" type="ORF">TTAC_LOCUS10719</name>
</gene>
<dbReference type="OrthoDB" id="6096059at2759"/>